<dbReference type="KEGG" id="ccac:CcaHIS019_0108230"/>
<evidence type="ECO:0000313" key="1">
    <source>
        <dbReference type="EMBL" id="BEI88105.1"/>
    </source>
</evidence>
<keyword evidence="2" id="KW-1185">Reference proteome</keyword>
<dbReference type="PANTHER" id="PTHR33936:SF25">
    <property type="entry name" value="C2H2-TYPE DOMAIN-CONTAINING PROTEIN"/>
    <property type="match status" value="1"/>
</dbReference>
<sequence length="484" mass="53912">MSDPPLNLAGVPHVDDSLIDPQLAAEAFFDAKFDPDFAAAAVAAAQPQYAGGDFQMGVGVGVGVDVNGNVGVGVPMQIGVDMSQSVLDAGLDNGLDNQVLSPNSSQDDGIHVHVPVTSSHMAPFSRPQRDDTTPHPELLSFTNRAEFDVWFEGESSWCHFVQRRTTTPEKRAEERLRARIKAHERMLASMAPEEAASAPPLKRRRRNRTSNIKEKVTYTCHHAGRYEAKHSTTLPREKLRLNTKKSVKCDCPARIVLTELDEGECKVSYFWRHEGHDAYADDELESGRLPKVIDEWLVAQIHAGKDTDEIRRALMMPEDEKAAYLRQIAEDPSSVDPEKPPPLALTLRIKYPDIYNRYRKLKGPIKDFKPPKHPRTRRRTEEKIEPIHVVDIPTNGMVDTVDPGPSYQLSADNMVDGFAALREAIDGNMSDPFGGHEHLERALLALPRGVDQGDDTDLNEAMLRMAEAQNDEKNREVWAGVGLE</sequence>
<dbReference type="RefSeq" id="XP_060453371.1">
    <property type="nucleotide sequence ID" value="XM_060604124.1"/>
</dbReference>
<accession>A0AA48I590</accession>
<proteinExistence type="predicted"/>
<dbReference type="InterPro" id="IPR052797">
    <property type="entry name" value="RegFact_GeneExpr_CellDeath"/>
</dbReference>
<dbReference type="EMBL" id="AP028212">
    <property type="protein sequence ID" value="BEI88105.1"/>
    <property type="molecule type" value="Genomic_DNA"/>
</dbReference>
<protein>
    <submittedName>
        <fullName evidence="1">Uncharacterized protein</fullName>
    </submittedName>
</protein>
<name>A0AA48I590_9TREE</name>
<evidence type="ECO:0000313" key="2">
    <source>
        <dbReference type="Proteomes" id="UP001233271"/>
    </source>
</evidence>
<dbReference type="GeneID" id="85491976"/>
<gene>
    <name evidence="1" type="ORF">CcaverHIS019_0108230</name>
</gene>
<organism evidence="1 2">
    <name type="scientific">Cutaneotrichosporon cavernicola</name>
    <dbReference type="NCBI Taxonomy" id="279322"/>
    <lineage>
        <taxon>Eukaryota</taxon>
        <taxon>Fungi</taxon>
        <taxon>Dikarya</taxon>
        <taxon>Basidiomycota</taxon>
        <taxon>Agaricomycotina</taxon>
        <taxon>Tremellomycetes</taxon>
        <taxon>Trichosporonales</taxon>
        <taxon>Trichosporonaceae</taxon>
        <taxon>Cutaneotrichosporon</taxon>
    </lineage>
</organism>
<dbReference type="Proteomes" id="UP001233271">
    <property type="component" value="Chromosome 1"/>
</dbReference>
<dbReference type="AlphaFoldDB" id="A0AA48I590"/>
<dbReference type="PANTHER" id="PTHR33936">
    <property type="entry name" value="PROTEIN CBG17840"/>
    <property type="match status" value="1"/>
</dbReference>
<reference evidence="1" key="1">
    <citation type="journal article" date="2023" name="BMC Genomics">
        <title>Chromosome-level genome assemblies of Cutaneotrichosporon spp. (Trichosporonales, Basidiomycota) reveal imbalanced evolution between nucleotide sequences and chromosome synteny.</title>
        <authorList>
            <person name="Kobayashi Y."/>
            <person name="Kayamori A."/>
            <person name="Aoki K."/>
            <person name="Shiwa Y."/>
            <person name="Matsutani M."/>
            <person name="Fujita N."/>
            <person name="Sugita T."/>
            <person name="Iwasaki W."/>
            <person name="Tanaka N."/>
            <person name="Takashima M."/>
        </authorList>
    </citation>
    <scope>NUCLEOTIDE SEQUENCE</scope>
    <source>
        <strain evidence="1">HIS019</strain>
    </source>
</reference>